<dbReference type="STRING" id="4565.A0A3B6A0E5"/>
<dbReference type="Gene3D" id="3.30.710.10">
    <property type="entry name" value="Potassium Channel Kv1.1, Chain A"/>
    <property type="match status" value="1"/>
</dbReference>
<accession>A0A3B6A0E5</accession>
<comment type="similarity">
    <text evidence="2">Belongs to the Tdpoz family.</text>
</comment>
<organism evidence="5">
    <name type="scientific">Triticum aestivum</name>
    <name type="common">Wheat</name>
    <dbReference type="NCBI Taxonomy" id="4565"/>
    <lineage>
        <taxon>Eukaryota</taxon>
        <taxon>Viridiplantae</taxon>
        <taxon>Streptophyta</taxon>
        <taxon>Embryophyta</taxon>
        <taxon>Tracheophyta</taxon>
        <taxon>Spermatophyta</taxon>
        <taxon>Magnoliopsida</taxon>
        <taxon>Liliopsida</taxon>
        <taxon>Poales</taxon>
        <taxon>Poaceae</taxon>
        <taxon>BOP clade</taxon>
        <taxon>Pooideae</taxon>
        <taxon>Triticodae</taxon>
        <taxon>Triticeae</taxon>
        <taxon>Triticinae</taxon>
        <taxon>Triticum</taxon>
    </lineage>
</organism>
<dbReference type="Proteomes" id="UP000019116">
    <property type="component" value="Chromosome 1D"/>
</dbReference>
<dbReference type="SMART" id="SM00225">
    <property type="entry name" value="BTB"/>
    <property type="match status" value="1"/>
</dbReference>
<reference evidence="5" key="1">
    <citation type="submission" date="2018-08" db="EMBL/GenBank/DDBJ databases">
        <authorList>
            <person name="Rossello M."/>
        </authorList>
    </citation>
    <scope>NUCLEOTIDE SEQUENCE [LARGE SCALE GENOMIC DNA]</scope>
    <source>
        <strain evidence="5">cv. Chinese Spring</strain>
    </source>
</reference>
<dbReference type="AlphaFoldDB" id="A0A3B6A0E5"/>
<dbReference type="PROSITE" id="PS50097">
    <property type="entry name" value="BTB"/>
    <property type="match status" value="1"/>
</dbReference>
<evidence type="ECO:0000259" key="4">
    <source>
        <dbReference type="PROSITE" id="PS50144"/>
    </source>
</evidence>
<dbReference type="GO" id="GO:0016567">
    <property type="term" value="P:protein ubiquitination"/>
    <property type="evidence" value="ECO:0007669"/>
    <property type="project" value="InterPro"/>
</dbReference>
<comment type="pathway">
    <text evidence="1">Protein modification; protein ubiquitination.</text>
</comment>
<evidence type="ECO:0000313" key="5">
    <source>
        <dbReference type="EnsemblPlants" id="TraesCS1D02G374400.1.cds1"/>
    </source>
</evidence>
<reference evidence="5" key="2">
    <citation type="submission" date="2018-10" db="UniProtKB">
        <authorList>
            <consortium name="EnsemblPlants"/>
        </authorList>
    </citation>
    <scope>IDENTIFICATION</scope>
</reference>
<proteinExistence type="inferred from homology"/>
<name>A0A3B6A0E5_WHEAT</name>
<protein>
    <recommendedName>
        <fullName evidence="7">BTB domain-containing protein</fullName>
    </recommendedName>
</protein>
<dbReference type="InterPro" id="IPR011333">
    <property type="entry name" value="SKP1/BTB/POZ_sf"/>
</dbReference>
<dbReference type="Gramene" id="TraesSTA1D03G00550430.1">
    <property type="protein sequence ID" value="TraesSTA1D03G00550430.1.CDS1"/>
    <property type="gene ID" value="TraesSTA1D03G00550430"/>
</dbReference>
<dbReference type="PANTHER" id="PTHR26379">
    <property type="entry name" value="BTB/POZ AND MATH DOMAIN-CONTAINING PROTEIN 1"/>
    <property type="match status" value="1"/>
</dbReference>
<dbReference type="Gramene" id="TraesSYM1D03G00558890.1">
    <property type="protein sequence ID" value="TraesSYM1D03G00558890.1.CDS1"/>
    <property type="gene ID" value="TraesSYM1D03G00558890"/>
</dbReference>
<dbReference type="SMR" id="A0A3B6A0E5"/>
<dbReference type="Gene3D" id="2.60.210.10">
    <property type="entry name" value="Apoptosis, Tumor Necrosis Factor Receptor Associated Protein 2, Chain A"/>
    <property type="match status" value="1"/>
</dbReference>
<dbReference type="CDD" id="cd00121">
    <property type="entry name" value="MATH"/>
    <property type="match status" value="1"/>
</dbReference>
<dbReference type="Gramene" id="TraesWEE_scaffold_136544_01G000300.1">
    <property type="protein sequence ID" value="TraesWEE_scaffold_136544_01G000300.1"/>
    <property type="gene ID" value="TraesWEE_scaffold_136544_01G000300"/>
</dbReference>
<dbReference type="OrthoDB" id="6496053at2759"/>
<dbReference type="Gramene" id="TraesARI1D03G00558160.1">
    <property type="protein sequence ID" value="TraesARI1D03G00558160.1.CDS1"/>
    <property type="gene ID" value="TraesARI1D03G00558160"/>
</dbReference>
<feature type="domain" description="MATH" evidence="4">
    <location>
        <begin position="14"/>
        <end position="138"/>
    </location>
</feature>
<dbReference type="Gramene" id="TraesMAC1D03G00551320.1">
    <property type="protein sequence ID" value="TraesMAC1D03G00551320.1.CDS1"/>
    <property type="gene ID" value="TraesMAC1D03G00551320"/>
</dbReference>
<dbReference type="OMA" id="KNVLAMR"/>
<dbReference type="Gramene" id="TraesKAR1D01G0326420.1">
    <property type="protein sequence ID" value="cds.TraesKAR1D01G0326420.1"/>
    <property type="gene ID" value="TraesKAR1D01G0326420"/>
</dbReference>
<dbReference type="InterPro" id="IPR045005">
    <property type="entry name" value="BPM1-6"/>
</dbReference>
<dbReference type="Gramene" id="TraesNOR1D03G00559940.1">
    <property type="protein sequence ID" value="TraesNOR1D03G00559940.1.CDS1"/>
    <property type="gene ID" value="TraesNOR1D03G00559940"/>
</dbReference>
<dbReference type="Gramene" id="TraesLDM1D03G00554250.1">
    <property type="protein sequence ID" value="TraesLDM1D03G00554250.1.CDS1"/>
    <property type="gene ID" value="TraesLDM1D03G00554250"/>
</dbReference>
<dbReference type="InterPro" id="IPR000210">
    <property type="entry name" value="BTB/POZ_dom"/>
</dbReference>
<dbReference type="Pfam" id="PF00651">
    <property type="entry name" value="BTB"/>
    <property type="match status" value="1"/>
</dbReference>
<dbReference type="Gramene" id="TraesCS1D02G374400.1">
    <property type="protein sequence ID" value="TraesCS1D02G374400.1.cds1"/>
    <property type="gene ID" value="TraesCS1D02G374400"/>
</dbReference>
<dbReference type="PANTHER" id="PTHR26379:SF289">
    <property type="entry name" value="BTB DOMAIN-CONTAINING PROTEIN"/>
    <property type="match status" value="1"/>
</dbReference>
<dbReference type="EnsemblPlants" id="TraesCS1D02G374400.1">
    <property type="protein sequence ID" value="TraesCS1D02G374400.1.cds1"/>
    <property type="gene ID" value="TraesCS1D02G374400"/>
</dbReference>
<dbReference type="SUPFAM" id="SSF49599">
    <property type="entry name" value="TRAF domain-like"/>
    <property type="match status" value="1"/>
</dbReference>
<dbReference type="InterPro" id="IPR056423">
    <property type="entry name" value="BACK_BPM_SPOP"/>
</dbReference>
<evidence type="ECO:0000256" key="2">
    <source>
        <dbReference type="ARBA" id="ARBA00010846"/>
    </source>
</evidence>
<dbReference type="Gramene" id="TraesLAC1D03G00555650.1">
    <property type="protein sequence ID" value="TraesLAC1D03G00555650.1.CDS1"/>
    <property type="gene ID" value="TraesLAC1D03G00555650"/>
</dbReference>
<sequence>MRALASLCTPSVVQGTHTFKIAGYSLQRGLGVGRYLSSAAFDVGGYLWRIEYYPDGEMEMKIGDYASISLDFVSTNSEVRASFEVRLVDQANKLPPLVLLSQKMPIVFRSHPPPYVGKDFLQPSLYLQDDNLVIECSITVLAESKVAVTATSVDIQVPPSDLSNNLGELLKAGEETDVTFEVRGESFHAHKNVLAMRSPVFKAVLFGPMGDKTRWTMNIEGIQPAIFSALLHFIYTDSLPSMGHLYGDDGEEMVKHLVVAADRYAMERMKVICESILCKNLNVQNVTTTLALADRYHCNQLKNACLEFITSPNRVQDVVESEEYAKLKRSRPAIIVDIFERATKSRKI</sequence>
<dbReference type="Pfam" id="PF22486">
    <property type="entry name" value="MATH_2"/>
    <property type="match status" value="1"/>
</dbReference>
<dbReference type="CDD" id="cd18280">
    <property type="entry name" value="BTB_POZ_BPM_plant"/>
    <property type="match status" value="1"/>
</dbReference>
<dbReference type="InterPro" id="IPR008974">
    <property type="entry name" value="TRAF-like"/>
</dbReference>
<feature type="domain" description="BTB" evidence="3">
    <location>
        <begin position="176"/>
        <end position="239"/>
    </location>
</feature>
<dbReference type="Gramene" id="TraesJAG1D03G00551180.1">
    <property type="protein sequence ID" value="TraesJAG1D03G00551180.1.CDS1"/>
    <property type="gene ID" value="TraesJAG1D03G00551180"/>
</dbReference>
<evidence type="ECO:0000313" key="6">
    <source>
        <dbReference type="Proteomes" id="UP000019116"/>
    </source>
</evidence>
<dbReference type="Gramene" id="TraesJUL1D03G00554770.1">
    <property type="protein sequence ID" value="TraesJUL1D03G00554770.1.CDS1"/>
    <property type="gene ID" value="TraesJUL1D03G00554770"/>
</dbReference>
<evidence type="ECO:0000256" key="1">
    <source>
        <dbReference type="ARBA" id="ARBA00004906"/>
    </source>
</evidence>
<dbReference type="PROSITE" id="PS50144">
    <property type="entry name" value="MATH"/>
    <property type="match status" value="1"/>
</dbReference>
<dbReference type="Pfam" id="PF24570">
    <property type="entry name" value="BACK_BPM_SPOP"/>
    <property type="match status" value="1"/>
</dbReference>
<dbReference type="Gramene" id="TraesCS1D03G0872300.1">
    <property type="protein sequence ID" value="TraesCS1D03G0872300.1.CDS1"/>
    <property type="gene ID" value="TraesCS1D03G0872300"/>
</dbReference>
<dbReference type="Gramene" id="TraesCLE_scaffold_130383_01G000100.1">
    <property type="protein sequence ID" value="TraesCLE_scaffold_130383_01G000100.1"/>
    <property type="gene ID" value="TraesCLE_scaffold_130383_01G000100"/>
</dbReference>
<evidence type="ECO:0000259" key="3">
    <source>
        <dbReference type="PROSITE" id="PS50097"/>
    </source>
</evidence>
<evidence type="ECO:0008006" key="7">
    <source>
        <dbReference type="Google" id="ProtNLM"/>
    </source>
</evidence>
<keyword evidence="6" id="KW-1185">Reference proteome</keyword>
<dbReference type="Gene3D" id="1.25.40.420">
    <property type="match status" value="1"/>
</dbReference>
<dbReference type="InterPro" id="IPR002083">
    <property type="entry name" value="MATH/TRAF_dom"/>
</dbReference>
<dbReference type="SUPFAM" id="SSF54695">
    <property type="entry name" value="POZ domain"/>
    <property type="match status" value="1"/>
</dbReference>